<gene>
    <name evidence="3" type="ORF">QJS10_CPA01g02615</name>
</gene>
<dbReference type="EMBL" id="JAUJYO010000001">
    <property type="protein sequence ID" value="KAK1327009.1"/>
    <property type="molecule type" value="Genomic_DNA"/>
</dbReference>
<comment type="caution">
    <text evidence="3">The sequence shown here is derived from an EMBL/GenBank/DDBJ whole genome shotgun (WGS) entry which is preliminary data.</text>
</comment>
<comment type="similarity">
    <text evidence="1">Belongs to the SRR1 family.</text>
</comment>
<dbReference type="AlphaFoldDB" id="A0AAV9FTI7"/>
<feature type="domain" description="SRR1-like" evidence="2">
    <location>
        <begin position="39"/>
        <end position="152"/>
    </location>
</feature>
<name>A0AAV9FTI7_ACOCL</name>
<evidence type="ECO:0000313" key="3">
    <source>
        <dbReference type="EMBL" id="KAK1327009.1"/>
    </source>
</evidence>
<evidence type="ECO:0000313" key="4">
    <source>
        <dbReference type="Proteomes" id="UP001180020"/>
    </source>
</evidence>
<keyword evidence="4" id="KW-1185">Reference proteome</keyword>
<dbReference type="PANTHER" id="PTHR28626:SF3">
    <property type="entry name" value="SRR1-LIKE PROTEIN"/>
    <property type="match status" value="1"/>
</dbReference>
<dbReference type="PANTHER" id="PTHR28626">
    <property type="entry name" value="SRR1-LIKE PROTEIN"/>
    <property type="match status" value="1"/>
</dbReference>
<dbReference type="GO" id="GO:0005737">
    <property type="term" value="C:cytoplasm"/>
    <property type="evidence" value="ECO:0007669"/>
    <property type="project" value="TreeGrafter"/>
</dbReference>
<dbReference type="InterPro" id="IPR012942">
    <property type="entry name" value="SRR1-like"/>
</dbReference>
<dbReference type="Pfam" id="PF07985">
    <property type="entry name" value="SRR1"/>
    <property type="match status" value="1"/>
</dbReference>
<sequence>MQNAMNKVKFSRFYLHVDQQLEASHPLQDPLKNKILSVQGSKPTMVAYGIGSIESDPQPRLELSLAILLARHLGIHRLEVFDPVLSSIECRVIVSLGCAVFSINEHCRRAVTGPTLFFMPHCCRWMFDNLLGANWSASQLNRITVLGNTFRASSALGLESWRRGPGTRCGWHGEWRGTRSAC</sequence>
<accession>A0AAV9FTI7</accession>
<dbReference type="Proteomes" id="UP001180020">
    <property type="component" value="Unassembled WGS sequence"/>
</dbReference>
<evidence type="ECO:0000259" key="2">
    <source>
        <dbReference type="Pfam" id="PF07985"/>
    </source>
</evidence>
<organism evidence="3 4">
    <name type="scientific">Acorus calamus</name>
    <name type="common">Sweet flag</name>
    <dbReference type="NCBI Taxonomy" id="4465"/>
    <lineage>
        <taxon>Eukaryota</taxon>
        <taxon>Viridiplantae</taxon>
        <taxon>Streptophyta</taxon>
        <taxon>Embryophyta</taxon>
        <taxon>Tracheophyta</taxon>
        <taxon>Spermatophyta</taxon>
        <taxon>Magnoliopsida</taxon>
        <taxon>Liliopsida</taxon>
        <taxon>Acoraceae</taxon>
        <taxon>Acorus</taxon>
    </lineage>
</organism>
<reference evidence="3" key="1">
    <citation type="journal article" date="2023" name="Nat. Commun.">
        <title>Diploid and tetraploid genomes of Acorus and the evolution of monocots.</title>
        <authorList>
            <person name="Ma L."/>
            <person name="Liu K.W."/>
            <person name="Li Z."/>
            <person name="Hsiao Y.Y."/>
            <person name="Qi Y."/>
            <person name="Fu T."/>
            <person name="Tang G.D."/>
            <person name="Zhang D."/>
            <person name="Sun W.H."/>
            <person name="Liu D.K."/>
            <person name="Li Y."/>
            <person name="Chen G.Z."/>
            <person name="Liu X.D."/>
            <person name="Liao X.Y."/>
            <person name="Jiang Y.T."/>
            <person name="Yu X."/>
            <person name="Hao Y."/>
            <person name="Huang J."/>
            <person name="Zhao X.W."/>
            <person name="Ke S."/>
            <person name="Chen Y.Y."/>
            <person name="Wu W.L."/>
            <person name="Hsu J.L."/>
            <person name="Lin Y.F."/>
            <person name="Huang M.D."/>
            <person name="Li C.Y."/>
            <person name="Huang L."/>
            <person name="Wang Z.W."/>
            <person name="Zhao X."/>
            <person name="Zhong W.Y."/>
            <person name="Peng D.H."/>
            <person name="Ahmad S."/>
            <person name="Lan S."/>
            <person name="Zhang J.S."/>
            <person name="Tsai W.C."/>
            <person name="Van de Peer Y."/>
            <person name="Liu Z.J."/>
        </authorList>
    </citation>
    <scope>NUCLEOTIDE SEQUENCE</scope>
    <source>
        <strain evidence="3">CP</strain>
    </source>
</reference>
<proteinExistence type="inferred from homology"/>
<dbReference type="InterPro" id="IPR040044">
    <property type="entry name" value="SRR1L"/>
</dbReference>
<evidence type="ECO:0000256" key="1">
    <source>
        <dbReference type="ARBA" id="ARBA00009856"/>
    </source>
</evidence>
<protein>
    <recommendedName>
        <fullName evidence="2">SRR1-like domain-containing protein</fullName>
    </recommendedName>
</protein>
<reference evidence="3" key="2">
    <citation type="submission" date="2023-06" db="EMBL/GenBank/DDBJ databases">
        <authorList>
            <person name="Ma L."/>
            <person name="Liu K.-W."/>
            <person name="Li Z."/>
            <person name="Hsiao Y.-Y."/>
            <person name="Qi Y."/>
            <person name="Fu T."/>
            <person name="Tang G."/>
            <person name="Zhang D."/>
            <person name="Sun W.-H."/>
            <person name="Liu D.-K."/>
            <person name="Li Y."/>
            <person name="Chen G.-Z."/>
            <person name="Liu X.-D."/>
            <person name="Liao X.-Y."/>
            <person name="Jiang Y.-T."/>
            <person name="Yu X."/>
            <person name="Hao Y."/>
            <person name="Huang J."/>
            <person name="Zhao X.-W."/>
            <person name="Ke S."/>
            <person name="Chen Y.-Y."/>
            <person name="Wu W.-L."/>
            <person name="Hsu J.-L."/>
            <person name="Lin Y.-F."/>
            <person name="Huang M.-D."/>
            <person name="Li C.-Y."/>
            <person name="Huang L."/>
            <person name="Wang Z.-W."/>
            <person name="Zhao X."/>
            <person name="Zhong W.-Y."/>
            <person name="Peng D.-H."/>
            <person name="Ahmad S."/>
            <person name="Lan S."/>
            <person name="Zhang J.-S."/>
            <person name="Tsai W.-C."/>
            <person name="Van De Peer Y."/>
            <person name="Liu Z.-J."/>
        </authorList>
    </citation>
    <scope>NUCLEOTIDE SEQUENCE</scope>
    <source>
        <strain evidence="3">CP</strain>
        <tissue evidence="3">Leaves</tissue>
    </source>
</reference>
<dbReference type="GO" id="GO:0005634">
    <property type="term" value="C:nucleus"/>
    <property type="evidence" value="ECO:0007669"/>
    <property type="project" value="TreeGrafter"/>
</dbReference>